<keyword evidence="2" id="KW-0862">Zinc</keyword>
<evidence type="ECO:0000313" key="5">
    <source>
        <dbReference type="EMBL" id="EIW51173.1"/>
    </source>
</evidence>
<dbReference type="GO" id="GO:0003676">
    <property type="term" value="F:nucleic acid binding"/>
    <property type="evidence" value="ECO:0007669"/>
    <property type="project" value="InterPro"/>
</dbReference>
<dbReference type="RefSeq" id="XP_008045942.1">
    <property type="nucleotide sequence ID" value="XM_008047751.1"/>
</dbReference>
<sequence length="324" mass="36927">MAEQVNGERFKLKMPPEFSGERGESKGWLQKCTLYFLFNGTQFDQDEKKIIFALMLMTGGTAGPWASDYITQAQAQANAENGNQPSYGTWASFQNSIKESFEDVDDAASARVLLRNLAQGKKPIDEYIIDFKNIISRCGISQFDVIADFFYQGLNKPLRDKMFGLSAMPTDAVNLYKTAARLEQQWRLGQAYDRGGGQSHKKNHFIPRRYNHNQAKERDPDAMDVDRMTAEERDKHYKEGRCFNCHEIGHLSRNCLKKNGKGKQPFRKNRVMEAEEEPEREDDDEASNPDTRTLVAARIRTALQGISDPAERKGVLSEFLDEGF</sequence>
<evidence type="ECO:0000256" key="1">
    <source>
        <dbReference type="ARBA" id="ARBA00022664"/>
    </source>
</evidence>
<dbReference type="SMART" id="SM00343">
    <property type="entry name" value="ZnF_C2HC"/>
    <property type="match status" value="1"/>
</dbReference>
<dbReference type="PANTHER" id="PTHR15503:SF22">
    <property type="entry name" value="TRANSPOSON TY3-I GAG POLYPROTEIN"/>
    <property type="match status" value="1"/>
</dbReference>
<keyword evidence="2" id="KW-0479">Metal-binding</keyword>
<dbReference type="KEGG" id="tvs:TRAVEDRAFT_137860"/>
<organism evidence="5 6">
    <name type="scientific">Trametes versicolor (strain FP-101664)</name>
    <name type="common">White-rot fungus</name>
    <name type="synonym">Coriolus versicolor</name>
    <dbReference type="NCBI Taxonomy" id="717944"/>
    <lineage>
        <taxon>Eukaryota</taxon>
        <taxon>Fungi</taxon>
        <taxon>Dikarya</taxon>
        <taxon>Basidiomycota</taxon>
        <taxon>Agaricomycotina</taxon>
        <taxon>Agaricomycetes</taxon>
        <taxon>Polyporales</taxon>
        <taxon>Polyporaceae</taxon>
        <taxon>Trametes</taxon>
    </lineage>
</organism>
<dbReference type="PROSITE" id="PS50158">
    <property type="entry name" value="ZF_CCHC"/>
    <property type="match status" value="1"/>
</dbReference>
<gene>
    <name evidence="5" type="ORF">TRAVEDRAFT_137860</name>
</gene>
<protein>
    <recommendedName>
        <fullName evidence="4">CCHC-type domain-containing protein</fullName>
    </recommendedName>
</protein>
<name>R7S609_TRAVS</name>
<keyword evidence="6" id="KW-1185">Reference proteome</keyword>
<feature type="region of interest" description="Disordered" evidence="3">
    <location>
        <begin position="257"/>
        <end position="291"/>
    </location>
</feature>
<accession>R7S609</accession>
<dbReference type="GO" id="GO:0008270">
    <property type="term" value="F:zinc ion binding"/>
    <property type="evidence" value="ECO:0007669"/>
    <property type="project" value="UniProtKB-KW"/>
</dbReference>
<reference evidence="6" key="1">
    <citation type="journal article" date="2012" name="Science">
        <title>The Paleozoic origin of enzymatic lignin decomposition reconstructed from 31 fungal genomes.</title>
        <authorList>
            <person name="Floudas D."/>
            <person name="Binder M."/>
            <person name="Riley R."/>
            <person name="Barry K."/>
            <person name="Blanchette R.A."/>
            <person name="Henrissat B."/>
            <person name="Martinez A.T."/>
            <person name="Otillar R."/>
            <person name="Spatafora J.W."/>
            <person name="Yadav J.S."/>
            <person name="Aerts A."/>
            <person name="Benoit I."/>
            <person name="Boyd A."/>
            <person name="Carlson A."/>
            <person name="Copeland A."/>
            <person name="Coutinho P.M."/>
            <person name="de Vries R.P."/>
            <person name="Ferreira P."/>
            <person name="Findley K."/>
            <person name="Foster B."/>
            <person name="Gaskell J."/>
            <person name="Glotzer D."/>
            <person name="Gorecki P."/>
            <person name="Heitman J."/>
            <person name="Hesse C."/>
            <person name="Hori C."/>
            <person name="Igarashi K."/>
            <person name="Jurgens J.A."/>
            <person name="Kallen N."/>
            <person name="Kersten P."/>
            <person name="Kohler A."/>
            <person name="Kuees U."/>
            <person name="Kumar T.K.A."/>
            <person name="Kuo A."/>
            <person name="LaButti K."/>
            <person name="Larrondo L.F."/>
            <person name="Lindquist E."/>
            <person name="Ling A."/>
            <person name="Lombard V."/>
            <person name="Lucas S."/>
            <person name="Lundell T."/>
            <person name="Martin R."/>
            <person name="McLaughlin D.J."/>
            <person name="Morgenstern I."/>
            <person name="Morin E."/>
            <person name="Murat C."/>
            <person name="Nagy L.G."/>
            <person name="Nolan M."/>
            <person name="Ohm R.A."/>
            <person name="Patyshakuliyeva A."/>
            <person name="Rokas A."/>
            <person name="Ruiz-Duenas F.J."/>
            <person name="Sabat G."/>
            <person name="Salamov A."/>
            <person name="Samejima M."/>
            <person name="Schmutz J."/>
            <person name="Slot J.C."/>
            <person name="St John F."/>
            <person name="Stenlid J."/>
            <person name="Sun H."/>
            <person name="Sun S."/>
            <person name="Syed K."/>
            <person name="Tsang A."/>
            <person name="Wiebenga A."/>
            <person name="Young D."/>
            <person name="Pisabarro A."/>
            <person name="Eastwood D.C."/>
            <person name="Martin F."/>
            <person name="Cullen D."/>
            <person name="Grigoriev I.V."/>
            <person name="Hibbett D.S."/>
        </authorList>
    </citation>
    <scope>NUCLEOTIDE SEQUENCE [LARGE SCALE GENOMIC DNA]</scope>
    <source>
        <strain evidence="6">FP-101664</strain>
    </source>
</reference>
<feature type="domain" description="CCHC-type" evidence="4">
    <location>
        <begin position="241"/>
        <end position="255"/>
    </location>
</feature>
<dbReference type="InterPro" id="IPR005162">
    <property type="entry name" value="Retrotrans_gag_dom"/>
</dbReference>
<dbReference type="OrthoDB" id="2746711at2759"/>
<keyword evidence="1" id="KW-0507">mRNA processing</keyword>
<dbReference type="InterPro" id="IPR032567">
    <property type="entry name" value="RTL1-rel"/>
</dbReference>
<evidence type="ECO:0000256" key="2">
    <source>
        <dbReference type="PROSITE-ProRule" id="PRU00047"/>
    </source>
</evidence>
<dbReference type="Proteomes" id="UP000054317">
    <property type="component" value="Unassembled WGS sequence"/>
</dbReference>
<dbReference type="InterPro" id="IPR001878">
    <property type="entry name" value="Znf_CCHC"/>
</dbReference>
<feature type="compositionally biased region" description="Acidic residues" evidence="3">
    <location>
        <begin position="274"/>
        <end position="287"/>
    </location>
</feature>
<dbReference type="AlphaFoldDB" id="R7S609"/>
<dbReference type="GeneID" id="19409026"/>
<dbReference type="EMBL" id="JH711991">
    <property type="protein sequence ID" value="EIW51173.1"/>
    <property type="molecule type" value="Genomic_DNA"/>
</dbReference>
<dbReference type="InterPro" id="IPR036875">
    <property type="entry name" value="Znf_CCHC_sf"/>
</dbReference>
<dbReference type="Pfam" id="PF03732">
    <property type="entry name" value="Retrotrans_gag"/>
    <property type="match status" value="1"/>
</dbReference>
<feature type="compositionally biased region" description="Basic residues" evidence="3">
    <location>
        <begin position="257"/>
        <end position="269"/>
    </location>
</feature>
<proteinExistence type="predicted"/>
<keyword evidence="2" id="KW-0863">Zinc-finger</keyword>
<evidence type="ECO:0000313" key="6">
    <source>
        <dbReference type="Proteomes" id="UP000054317"/>
    </source>
</evidence>
<dbReference type="Gene3D" id="4.10.60.10">
    <property type="entry name" value="Zinc finger, CCHC-type"/>
    <property type="match status" value="1"/>
</dbReference>
<dbReference type="PANTHER" id="PTHR15503">
    <property type="entry name" value="LDOC1 RELATED"/>
    <property type="match status" value="1"/>
</dbReference>
<dbReference type="SUPFAM" id="SSF57756">
    <property type="entry name" value="Retrovirus zinc finger-like domains"/>
    <property type="match status" value="1"/>
</dbReference>
<evidence type="ECO:0000259" key="4">
    <source>
        <dbReference type="PROSITE" id="PS50158"/>
    </source>
</evidence>
<dbReference type="OMA" id="RRCRMED"/>
<dbReference type="GO" id="GO:0006397">
    <property type="term" value="P:mRNA processing"/>
    <property type="evidence" value="ECO:0007669"/>
    <property type="project" value="UniProtKB-KW"/>
</dbReference>
<evidence type="ECO:0000256" key="3">
    <source>
        <dbReference type="SAM" id="MobiDB-lite"/>
    </source>
</evidence>